<dbReference type="Proteomes" id="UP000198253">
    <property type="component" value="Chromosome I"/>
</dbReference>
<dbReference type="EMBL" id="LT607413">
    <property type="protein sequence ID" value="SCF20836.1"/>
    <property type="molecule type" value="Genomic_DNA"/>
</dbReference>
<keyword evidence="3" id="KW-1185">Reference proteome</keyword>
<organism evidence="2 3">
    <name type="scientific">Micromonospora echinospora</name>
    <name type="common">Micromonospora purpurea</name>
    <dbReference type="NCBI Taxonomy" id="1877"/>
    <lineage>
        <taxon>Bacteria</taxon>
        <taxon>Bacillati</taxon>
        <taxon>Actinomycetota</taxon>
        <taxon>Actinomycetes</taxon>
        <taxon>Micromonosporales</taxon>
        <taxon>Micromonosporaceae</taxon>
        <taxon>Micromonospora</taxon>
    </lineage>
</organism>
<feature type="region of interest" description="Disordered" evidence="1">
    <location>
        <begin position="20"/>
        <end position="59"/>
    </location>
</feature>
<evidence type="ECO:0000313" key="2">
    <source>
        <dbReference type="EMBL" id="SCF20836.1"/>
    </source>
</evidence>
<reference evidence="3" key="1">
    <citation type="submission" date="2016-06" db="EMBL/GenBank/DDBJ databases">
        <authorList>
            <person name="Varghese N."/>
            <person name="Submissions Spin"/>
        </authorList>
    </citation>
    <scope>NUCLEOTIDE SEQUENCE [LARGE SCALE GENOMIC DNA]</scope>
    <source>
        <strain evidence="3">DSM 43816</strain>
    </source>
</reference>
<name>A0A1C4YJK8_MICEC</name>
<gene>
    <name evidence="2" type="ORF">GA0070618_4046</name>
</gene>
<proteinExistence type="predicted"/>
<evidence type="ECO:0000256" key="1">
    <source>
        <dbReference type="SAM" id="MobiDB-lite"/>
    </source>
</evidence>
<accession>A0A1C4YJK8</accession>
<sequence length="59" mass="6234">MVEGGRQFAAQLLTHVRHARDGGGKEFSSEPYDFDSPVAVSRTGSGGGAGCRPDELRVN</sequence>
<dbReference type="InParanoid" id="A0A1C4YJK8"/>
<dbReference type="AlphaFoldDB" id="A0A1C4YJK8"/>
<protein>
    <submittedName>
        <fullName evidence="2">Uncharacterized protein</fullName>
    </submittedName>
</protein>
<evidence type="ECO:0000313" key="3">
    <source>
        <dbReference type="Proteomes" id="UP000198253"/>
    </source>
</evidence>